<evidence type="ECO:0000313" key="2">
    <source>
        <dbReference type="Proteomes" id="UP000280842"/>
    </source>
</evidence>
<dbReference type="AlphaFoldDB" id="A0A3M0BK22"/>
<protein>
    <recommendedName>
        <fullName evidence="3">FlgD-like protein</fullName>
    </recommendedName>
</protein>
<dbReference type="OrthoDB" id="15242at2"/>
<sequence length="132" mass="15630">MRIILVLTLFIFNLSFATVIFNSEKKEYKENENICFYLKNNSNNIIFLPSSAPWAVFEDEKFEKIIYSPISSQVIVKLNPNQEKKWCWKQENFKNKKVSAGEYTIRITYFENGKRKFATFKVKIVSDYSDAK</sequence>
<reference evidence="1 2" key="1">
    <citation type="submission" date="2018-10" db="EMBL/GenBank/DDBJ databases">
        <title>Genomic Encyclopedia of Archaeal and Bacterial Type Strains, Phase II (KMG-II): from individual species to whole genera.</title>
        <authorList>
            <person name="Goeker M."/>
        </authorList>
    </citation>
    <scope>NUCLEOTIDE SEQUENCE [LARGE SCALE GENOMIC DNA]</scope>
    <source>
        <strain evidence="1 2">VM1</strain>
    </source>
</reference>
<evidence type="ECO:0000313" key="1">
    <source>
        <dbReference type="EMBL" id="RMA97793.1"/>
    </source>
</evidence>
<comment type="caution">
    <text evidence="1">The sequence shown here is derived from an EMBL/GenBank/DDBJ whole genome shotgun (WGS) entry which is preliminary data.</text>
</comment>
<keyword evidence="2" id="KW-1185">Reference proteome</keyword>
<gene>
    <name evidence="1" type="ORF">CLV39_0421</name>
</gene>
<dbReference type="Proteomes" id="UP000280842">
    <property type="component" value="Unassembled WGS sequence"/>
</dbReference>
<organism evidence="1 2">
    <name type="scientific">Hydrogenothermus marinus</name>
    <dbReference type="NCBI Taxonomy" id="133270"/>
    <lineage>
        <taxon>Bacteria</taxon>
        <taxon>Pseudomonadati</taxon>
        <taxon>Aquificota</taxon>
        <taxon>Aquificia</taxon>
        <taxon>Aquificales</taxon>
        <taxon>Hydrogenothermaceae</taxon>
        <taxon>Hydrogenothermus</taxon>
    </lineage>
</organism>
<accession>A0A3M0BK22</accession>
<dbReference type="RefSeq" id="WP_121922557.1">
    <property type="nucleotide sequence ID" value="NZ_REFO01000010.1"/>
</dbReference>
<dbReference type="EMBL" id="REFO01000010">
    <property type="protein sequence ID" value="RMA97793.1"/>
    <property type="molecule type" value="Genomic_DNA"/>
</dbReference>
<evidence type="ECO:0008006" key="3">
    <source>
        <dbReference type="Google" id="ProtNLM"/>
    </source>
</evidence>
<name>A0A3M0BK22_9AQUI</name>
<proteinExistence type="predicted"/>